<feature type="compositionally biased region" description="Acidic residues" evidence="1">
    <location>
        <begin position="176"/>
        <end position="190"/>
    </location>
</feature>
<dbReference type="Proteomes" id="UP001596509">
    <property type="component" value="Unassembled WGS sequence"/>
</dbReference>
<feature type="domain" description="Restriction endonuclease type II-like" evidence="2">
    <location>
        <begin position="54"/>
        <end position="148"/>
    </location>
</feature>
<dbReference type="EMBL" id="JBHTCK010000016">
    <property type="protein sequence ID" value="MFC7356004.1"/>
    <property type="molecule type" value="Genomic_DNA"/>
</dbReference>
<dbReference type="SUPFAM" id="SSF52980">
    <property type="entry name" value="Restriction endonuclease-like"/>
    <property type="match status" value="1"/>
</dbReference>
<dbReference type="Pfam" id="PF18741">
    <property type="entry name" value="MTES_1575"/>
    <property type="match status" value="1"/>
</dbReference>
<comment type="caution">
    <text evidence="3">The sequence shown here is derived from an EMBL/GenBank/DDBJ whole genome shotgun (WGS) entry which is preliminary data.</text>
</comment>
<proteinExistence type="predicted"/>
<evidence type="ECO:0000313" key="3">
    <source>
        <dbReference type="EMBL" id="MFC7356004.1"/>
    </source>
</evidence>
<dbReference type="InterPro" id="IPR011335">
    <property type="entry name" value="Restrct_endonuc-II-like"/>
</dbReference>
<feature type="region of interest" description="Disordered" evidence="1">
    <location>
        <begin position="158"/>
        <end position="228"/>
    </location>
</feature>
<organism evidence="3 4">
    <name type="scientific">Streptomyces caviscabies</name>
    <dbReference type="NCBI Taxonomy" id="90079"/>
    <lineage>
        <taxon>Bacteria</taxon>
        <taxon>Bacillati</taxon>
        <taxon>Actinomycetota</taxon>
        <taxon>Actinomycetes</taxon>
        <taxon>Kitasatosporales</taxon>
        <taxon>Streptomycetaceae</taxon>
        <taxon>Streptomyces</taxon>
    </lineage>
</organism>
<dbReference type="Gene3D" id="3.40.960.10">
    <property type="entry name" value="VSR Endonuclease"/>
    <property type="match status" value="1"/>
</dbReference>
<feature type="compositionally biased region" description="Basic and acidic residues" evidence="1">
    <location>
        <begin position="201"/>
        <end position="212"/>
    </location>
</feature>
<evidence type="ECO:0000256" key="1">
    <source>
        <dbReference type="SAM" id="MobiDB-lite"/>
    </source>
</evidence>
<dbReference type="RefSeq" id="WP_319288385.1">
    <property type="nucleotide sequence ID" value="NZ_JBHTCK010000016.1"/>
</dbReference>
<accession>A0ABW2MNR7</accession>
<protein>
    <submittedName>
        <fullName evidence="3">DUF559 domain-containing protein</fullName>
    </submittedName>
</protein>
<name>A0ABW2MNR7_9ACTN</name>
<gene>
    <name evidence="3" type="ORF">ACFQW9_35740</name>
</gene>
<keyword evidence="4" id="KW-1185">Reference proteome</keyword>
<sequence length="228" mass="25890">MWLFHSVPPDRLKSNDLRLNLLTYIDNPPAILAANHDIGPVRPDVHAQPFQSLFEQQVYLRIKDRGYHVLPQYPVGTKSIDLVVVGARGRLAVECDGDYFHHTTRDQIDRDHRRDRELRRVGWRFWRLRESEFRFDPDEALCGLWDELDRLDIRPADYSRPATAPSGSALWTPFDLPDEPDDGNTIDGEAESAAPPGPDTVDGKSEENENHNTPDAGLSTVDNTEVLA</sequence>
<dbReference type="InterPro" id="IPR049468">
    <property type="entry name" value="Restrct_endonuc-II-like_dom"/>
</dbReference>
<reference evidence="4" key="1">
    <citation type="journal article" date="2019" name="Int. J. Syst. Evol. Microbiol.">
        <title>The Global Catalogue of Microorganisms (GCM) 10K type strain sequencing project: providing services to taxonomists for standard genome sequencing and annotation.</title>
        <authorList>
            <consortium name="The Broad Institute Genomics Platform"/>
            <consortium name="The Broad Institute Genome Sequencing Center for Infectious Disease"/>
            <person name="Wu L."/>
            <person name="Ma J."/>
        </authorList>
    </citation>
    <scope>NUCLEOTIDE SEQUENCE [LARGE SCALE GENOMIC DNA]</scope>
    <source>
        <strain evidence="4">ICMP 19430</strain>
    </source>
</reference>
<evidence type="ECO:0000259" key="2">
    <source>
        <dbReference type="Pfam" id="PF18741"/>
    </source>
</evidence>
<evidence type="ECO:0000313" key="4">
    <source>
        <dbReference type="Proteomes" id="UP001596509"/>
    </source>
</evidence>